<dbReference type="InterPro" id="IPR024344">
    <property type="entry name" value="MDMPI_metal-binding"/>
</dbReference>
<organism evidence="3 4">
    <name type="scientific">Cryobacterium cryoconiti</name>
    <dbReference type="NCBI Taxonomy" id="1259239"/>
    <lineage>
        <taxon>Bacteria</taxon>
        <taxon>Bacillati</taxon>
        <taxon>Actinomycetota</taxon>
        <taxon>Actinomycetes</taxon>
        <taxon>Micrococcales</taxon>
        <taxon>Microbacteriaceae</taxon>
        <taxon>Cryobacterium</taxon>
    </lineage>
</organism>
<dbReference type="AlphaFoldDB" id="A0A4Y8JXT6"/>
<gene>
    <name evidence="3" type="ORF">E3T49_11335</name>
</gene>
<dbReference type="GO" id="GO:0046872">
    <property type="term" value="F:metal ion binding"/>
    <property type="evidence" value="ECO:0007669"/>
    <property type="project" value="InterPro"/>
</dbReference>
<dbReference type="Pfam" id="PF07398">
    <property type="entry name" value="MDMPI_C"/>
    <property type="match status" value="1"/>
</dbReference>
<dbReference type="SUPFAM" id="SSF55718">
    <property type="entry name" value="SCP-like"/>
    <property type="match status" value="1"/>
</dbReference>
<dbReference type="OrthoDB" id="5118203at2"/>
<dbReference type="NCBIfam" id="TIGR03083">
    <property type="entry name" value="maleylpyruvate isomerase family mycothiol-dependent enzyme"/>
    <property type="match status" value="1"/>
</dbReference>
<dbReference type="SUPFAM" id="SSF109854">
    <property type="entry name" value="DinB/YfiT-like putative metalloenzymes"/>
    <property type="match status" value="1"/>
</dbReference>
<evidence type="ECO:0000313" key="4">
    <source>
        <dbReference type="Proteomes" id="UP000297472"/>
    </source>
</evidence>
<evidence type="ECO:0000313" key="3">
    <source>
        <dbReference type="EMBL" id="TFD29060.1"/>
    </source>
</evidence>
<protein>
    <submittedName>
        <fullName evidence="3">Maleylpyruvate isomerase family mycothiol-dependent enzyme</fullName>
    </submittedName>
</protein>
<dbReference type="Gene3D" id="3.30.1050.20">
    <property type="match status" value="1"/>
</dbReference>
<dbReference type="Proteomes" id="UP000297472">
    <property type="component" value="Unassembled WGS sequence"/>
</dbReference>
<keyword evidence="4" id="KW-1185">Reference proteome</keyword>
<accession>A0A4Y8JXT6</accession>
<dbReference type="Gene3D" id="1.20.120.450">
    <property type="entry name" value="dinb family like domain"/>
    <property type="match status" value="1"/>
</dbReference>
<feature type="domain" description="Mycothiol-dependent maleylpyruvate isomerase metal-binding" evidence="2">
    <location>
        <begin position="21"/>
        <end position="156"/>
    </location>
</feature>
<keyword evidence="3" id="KW-0670">Pyruvate</keyword>
<comment type="caution">
    <text evidence="3">The sequence shown here is derived from an EMBL/GenBank/DDBJ whole genome shotgun (WGS) entry which is preliminary data.</text>
</comment>
<sequence length="243" mass="25928">MITPRDASDLAARQSTLALARQGTKFFGRELHSLTDDELDGDSLLPGWTRRHVVAHVASNARALGRLAQWADTGVETVMYASPEARNAEVAAGSILRPDALRRSWADSAADLDLRWQSLPADRWCAPVRNGQGAAIPLRDSIWMRARELWIHAVDLGHGAGFESLPGEVLTRLLGDIVGAWTARGDADYRLTATDSAHESYGSADAAEHVTGSLADLAAWAAGRGSGGVVSSTGEPSAAPRWL</sequence>
<dbReference type="RefSeq" id="WP_134425006.1">
    <property type="nucleotide sequence ID" value="NZ_SOHA01000034.1"/>
</dbReference>
<evidence type="ECO:0000259" key="1">
    <source>
        <dbReference type="Pfam" id="PF07398"/>
    </source>
</evidence>
<dbReference type="GO" id="GO:0016853">
    <property type="term" value="F:isomerase activity"/>
    <property type="evidence" value="ECO:0007669"/>
    <property type="project" value="UniProtKB-KW"/>
</dbReference>
<dbReference type="InterPro" id="IPR036527">
    <property type="entry name" value="SCP2_sterol-bd_dom_sf"/>
</dbReference>
<dbReference type="InterPro" id="IPR010872">
    <property type="entry name" value="MDMPI_C-term_domain"/>
</dbReference>
<dbReference type="InterPro" id="IPR017517">
    <property type="entry name" value="Maleyloyr_isom"/>
</dbReference>
<dbReference type="InterPro" id="IPR034660">
    <property type="entry name" value="DinB/YfiT-like"/>
</dbReference>
<keyword evidence="3" id="KW-0413">Isomerase</keyword>
<feature type="domain" description="MDMPI C-terminal" evidence="1">
    <location>
        <begin position="166"/>
        <end position="241"/>
    </location>
</feature>
<proteinExistence type="predicted"/>
<dbReference type="Pfam" id="PF11716">
    <property type="entry name" value="MDMPI_N"/>
    <property type="match status" value="1"/>
</dbReference>
<reference evidence="3 4" key="1">
    <citation type="submission" date="2019-03" db="EMBL/GenBank/DDBJ databases">
        <title>Genomics of glacier-inhabiting Cryobacterium strains.</title>
        <authorList>
            <person name="Liu Q."/>
            <person name="Xin Y.-H."/>
        </authorList>
    </citation>
    <scope>NUCLEOTIDE SEQUENCE [LARGE SCALE GENOMIC DNA]</scope>
    <source>
        <strain evidence="3 4">TMT1-51</strain>
    </source>
</reference>
<evidence type="ECO:0000259" key="2">
    <source>
        <dbReference type="Pfam" id="PF11716"/>
    </source>
</evidence>
<dbReference type="EMBL" id="SOHA01000034">
    <property type="protein sequence ID" value="TFD29060.1"/>
    <property type="molecule type" value="Genomic_DNA"/>
</dbReference>
<name>A0A4Y8JXT6_9MICO</name>